<dbReference type="InterPro" id="IPR027908">
    <property type="entry name" value="DUF4640"/>
</dbReference>
<dbReference type="Proteomes" id="UP001166674">
    <property type="component" value="Unassembled WGS sequence"/>
</dbReference>
<feature type="compositionally biased region" description="Basic and acidic residues" evidence="1">
    <location>
        <begin position="271"/>
        <end position="285"/>
    </location>
</feature>
<dbReference type="PANTHER" id="PTHR36462">
    <property type="entry name" value="CHROMOSOME 12 OPEN READING FRAME 71"/>
    <property type="match status" value="1"/>
</dbReference>
<feature type="compositionally biased region" description="Polar residues" evidence="1">
    <location>
        <begin position="1"/>
        <end position="10"/>
    </location>
</feature>
<keyword evidence="3" id="KW-1185">Reference proteome</keyword>
<accession>A0AA41MHG8</accession>
<dbReference type="Pfam" id="PF15480">
    <property type="entry name" value="DUF4640"/>
    <property type="match status" value="1"/>
</dbReference>
<comment type="caution">
    <text evidence="2">The sequence shown here is derived from an EMBL/GenBank/DDBJ whole genome shotgun (WGS) entry which is preliminary data.</text>
</comment>
<dbReference type="EMBL" id="JAATJV010182300">
    <property type="protein sequence ID" value="MBZ3872062.1"/>
    <property type="molecule type" value="Genomic_DNA"/>
</dbReference>
<sequence>MEDTSYSSNFAHKGGCISKDKSNTNFFGGYPNFEDSTSSEDSTTEDSFCSLLTPVQEPWVTESGRMPVGKREQIHDNSEQLCELPIVRVLDVYLGSPYEDSPATVDLHGDNQAVDKNPQGRRNQSVWKLEGLMRYLNAYRENLKDDEDDDTVCSDSSLEEDFQSSTSASVYMDQESSQEHEDEWVFSKWRPSQNEDIIPFPEISTRQRQDELLEVISQETSTEDTFSVSSGQSTEGDTSSHSKTISCLNFRSMVRWFRKRVVSSRRRRKRPDTADKDPSLLDPKKPSFLRGQRIQPQ</sequence>
<proteinExistence type="predicted"/>
<dbReference type="PANTHER" id="PTHR36462:SF1">
    <property type="entry name" value="CHROMOSOME 12 OPEN READING FRAME 71"/>
    <property type="match status" value="1"/>
</dbReference>
<protein>
    <submittedName>
        <fullName evidence="2">Uncharacterized protein</fullName>
    </submittedName>
</protein>
<gene>
    <name evidence="2" type="ORF">SUZIE_116035</name>
</gene>
<feature type="region of interest" description="Disordered" evidence="1">
    <location>
        <begin position="146"/>
        <end position="176"/>
    </location>
</feature>
<feature type="region of interest" description="Disordered" evidence="1">
    <location>
        <begin position="218"/>
        <end position="243"/>
    </location>
</feature>
<feature type="compositionally biased region" description="Acidic residues" evidence="1">
    <location>
        <begin position="146"/>
        <end position="162"/>
    </location>
</feature>
<evidence type="ECO:0000256" key="1">
    <source>
        <dbReference type="SAM" id="MobiDB-lite"/>
    </source>
</evidence>
<dbReference type="AlphaFoldDB" id="A0AA41MHG8"/>
<organism evidence="2 3">
    <name type="scientific">Sciurus carolinensis</name>
    <name type="common">Eastern gray squirrel</name>
    <dbReference type="NCBI Taxonomy" id="30640"/>
    <lineage>
        <taxon>Eukaryota</taxon>
        <taxon>Metazoa</taxon>
        <taxon>Chordata</taxon>
        <taxon>Craniata</taxon>
        <taxon>Vertebrata</taxon>
        <taxon>Euteleostomi</taxon>
        <taxon>Mammalia</taxon>
        <taxon>Eutheria</taxon>
        <taxon>Euarchontoglires</taxon>
        <taxon>Glires</taxon>
        <taxon>Rodentia</taxon>
        <taxon>Sciuromorpha</taxon>
        <taxon>Sciuridae</taxon>
        <taxon>Sciurinae</taxon>
        <taxon>Sciurini</taxon>
        <taxon>Sciurus</taxon>
    </lineage>
</organism>
<evidence type="ECO:0000313" key="3">
    <source>
        <dbReference type="Proteomes" id="UP001166674"/>
    </source>
</evidence>
<name>A0AA41MHG8_SCICA</name>
<feature type="region of interest" description="Disordered" evidence="1">
    <location>
        <begin position="1"/>
        <end position="22"/>
    </location>
</feature>
<feature type="region of interest" description="Disordered" evidence="1">
    <location>
        <begin position="266"/>
        <end position="297"/>
    </location>
</feature>
<reference evidence="2" key="1">
    <citation type="submission" date="2020-03" db="EMBL/GenBank/DDBJ databases">
        <title>Studies in the Genomics of Life Span.</title>
        <authorList>
            <person name="Glass D."/>
        </authorList>
    </citation>
    <scope>NUCLEOTIDE SEQUENCE</scope>
    <source>
        <strain evidence="2">SUZIE</strain>
        <tissue evidence="2">Muscle</tissue>
    </source>
</reference>
<evidence type="ECO:0000313" key="2">
    <source>
        <dbReference type="EMBL" id="MBZ3872062.1"/>
    </source>
</evidence>